<proteinExistence type="predicted"/>
<dbReference type="Proteomes" id="UP000266723">
    <property type="component" value="Unassembled WGS sequence"/>
</dbReference>
<keyword evidence="2" id="KW-1185">Reference proteome</keyword>
<evidence type="ECO:0000313" key="2">
    <source>
        <dbReference type="Proteomes" id="UP000266723"/>
    </source>
</evidence>
<organism evidence="1 2">
    <name type="scientific">Brassica cretica</name>
    <name type="common">Mustard</name>
    <dbReference type="NCBI Taxonomy" id="69181"/>
    <lineage>
        <taxon>Eukaryota</taxon>
        <taxon>Viridiplantae</taxon>
        <taxon>Streptophyta</taxon>
        <taxon>Embryophyta</taxon>
        <taxon>Tracheophyta</taxon>
        <taxon>Spermatophyta</taxon>
        <taxon>Magnoliopsida</taxon>
        <taxon>eudicotyledons</taxon>
        <taxon>Gunneridae</taxon>
        <taxon>Pentapetalae</taxon>
        <taxon>rosids</taxon>
        <taxon>malvids</taxon>
        <taxon>Brassicales</taxon>
        <taxon>Brassicaceae</taxon>
        <taxon>Brassiceae</taxon>
        <taxon>Brassica</taxon>
    </lineage>
</organism>
<accession>A0ABQ7ETM2</accession>
<gene>
    <name evidence="1" type="ORF">DY000_02051085</name>
</gene>
<protein>
    <submittedName>
        <fullName evidence="1">Uncharacterized protein</fullName>
    </submittedName>
</protein>
<sequence length="76" mass="8371">MLSKMSILDSLIAKKEPLADYEGALRKKFISEDKVKTVSRSGAIRVTAFVVFGALCHVVSISRQYHGVEQSESISL</sequence>
<evidence type="ECO:0000313" key="1">
    <source>
        <dbReference type="EMBL" id="KAF3606468.1"/>
    </source>
</evidence>
<dbReference type="EMBL" id="QGKV02000297">
    <property type="protein sequence ID" value="KAF3606468.1"/>
    <property type="molecule type" value="Genomic_DNA"/>
</dbReference>
<reference evidence="1 2" key="1">
    <citation type="journal article" date="2020" name="BMC Genomics">
        <title>Intraspecific diversification of the crop wild relative Brassica cretica Lam. using demographic model selection.</title>
        <authorList>
            <person name="Kioukis A."/>
            <person name="Michalopoulou V.A."/>
            <person name="Briers L."/>
            <person name="Pirintsos S."/>
            <person name="Studholme D.J."/>
            <person name="Pavlidis P."/>
            <person name="Sarris P.F."/>
        </authorList>
    </citation>
    <scope>NUCLEOTIDE SEQUENCE [LARGE SCALE GENOMIC DNA]</scope>
    <source>
        <strain evidence="2">cv. PFS-1207/04</strain>
    </source>
</reference>
<name>A0ABQ7ETM2_BRACR</name>
<comment type="caution">
    <text evidence="1">The sequence shown here is derived from an EMBL/GenBank/DDBJ whole genome shotgun (WGS) entry which is preliminary data.</text>
</comment>